<reference evidence="4" key="1">
    <citation type="submission" date="2018-05" db="EMBL/GenBank/DDBJ databases">
        <authorList>
            <person name="Lanie J.A."/>
            <person name="Ng W.-L."/>
            <person name="Kazmierczak K.M."/>
            <person name="Andrzejewski T.M."/>
            <person name="Davidsen T.M."/>
            <person name="Wayne K.J."/>
            <person name="Tettelin H."/>
            <person name="Glass J.I."/>
            <person name="Rusch D."/>
            <person name="Podicherti R."/>
            <person name="Tsui H.-C.T."/>
            <person name="Winkler M.E."/>
        </authorList>
    </citation>
    <scope>NUCLEOTIDE SEQUENCE</scope>
</reference>
<dbReference type="AlphaFoldDB" id="A0A381UPC6"/>
<keyword evidence="2" id="KW-0378">Hydrolase</keyword>
<dbReference type="EMBL" id="UINC01006853">
    <property type="protein sequence ID" value="SVA30022.1"/>
    <property type="molecule type" value="Genomic_DNA"/>
</dbReference>
<evidence type="ECO:0000313" key="4">
    <source>
        <dbReference type="EMBL" id="SVA30022.1"/>
    </source>
</evidence>
<evidence type="ECO:0000256" key="2">
    <source>
        <dbReference type="ARBA" id="ARBA00022801"/>
    </source>
</evidence>
<dbReference type="InterPro" id="IPR003140">
    <property type="entry name" value="PLipase/COase/thioEstase"/>
</dbReference>
<evidence type="ECO:0000259" key="3">
    <source>
        <dbReference type="Pfam" id="PF02230"/>
    </source>
</evidence>
<dbReference type="PANTHER" id="PTHR10655">
    <property type="entry name" value="LYSOPHOSPHOLIPASE-RELATED"/>
    <property type="match status" value="1"/>
</dbReference>
<dbReference type="GO" id="GO:0016787">
    <property type="term" value="F:hydrolase activity"/>
    <property type="evidence" value="ECO:0007669"/>
    <property type="project" value="UniProtKB-KW"/>
</dbReference>
<comment type="similarity">
    <text evidence="1">Belongs to the AB hydrolase superfamily. AB hydrolase 2 family.</text>
</comment>
<dbReference type="SUPFAM" id="SSF53474">
    <property type="entry name" value="alpha/beta-Hydrolases"/>
    <property type="match status" value="1"/>
</dbReference>
<organism evidence="4">
    <name type="scientific">marine metagenome</name>
    <dbReference type="NCBI Taxonomy" id="408172"/>
    <lineage>
        <taxon>unclassified sequences</taxon>
        <taxon>metagenomes</taxon>
        <taxon>ecological metagenomes</taxon>
    </lineage>
</organism>
<feature type="domain" description="Phospholipase/carboxylesterase/thioesterase" evidence="3">
    <location>
        <begin position="24"/>
        <end position="210"/>
    </location>
</feature>
<sequence>MTIKYQNALWNNKKVIIGEPDNAEPLNLLIGFHGAESTAENMLVQSNRLKLDNTILIFPEGPVDAKEGRWSWWKDGPGQPKSVEEFLDFTNQLIQATQDHFKSLSLNRISLWGFSQGGAASLVYALLGSLNIYKVASVCGFLPELPPTDSKGVSTTKILGIFGSNDEVVPSFLAEYALEEMKKKGHLIESKETSQTHELNADNLNDVCIFFNS</sequence>
<dbReference type="PANTHER" id="PTHR10655:SF17">
    <property type="entry name" value="LYSOPHOSPHOLIPASE-LIKE PROTEIN 1"/>
    <property type="match status" value="1"/>
</dbReference>
<dbReference type="InterPro" id="IPR050565">
    <property type="entry name" value="LYPA1-2/EST-like"/>
</dbReference>
<accession>A0A381UPC6</accession>
<dbReference type="InterPro" id="IPR029058">
    <property type="entry name" value="AB_hydrolase_fold"/>
</dbReference>
<evidence type="ECO:0000256" key="1">
    <source>
        <dbReference type="ARBA" id="ARBA00006499"/>
    </source>
</evidence>
<gene>
    <name evidence="4" type="ORF">METZ01_LOCUS82876</name>
</gene>
<proteinExistence type="inferred from homology"/>
<dbReference type="Pfam" id="PF02230">
    <property type="entry name" value="Abhydrolase_2"/>
    <property type="match status" value="1"/>
</dbReference>
<dbReference type="Gene3D" id="3.40.50.1820">
    <property type="entry name" value="alpha/beta hydrolase"/>
    <property type="match status" value="1"/>
</dbReference>
<protein>
    <recommendedName>
        <fullName evidence="3">Phospholipase/carboxylesterase/thioesterase domain-containing protein</fullName>
    </recommendedName>
</protein>
<name>A0A381UPC6_9ZZZZ</name>